<keyword evidence="5 6" id="KW-0472">Membrane</keyword>
<evidence type="ECO:0000256" key="5">
    <source>
        <dbReference type="ARBA" id="ARBA00023136"/>
    </source>
</evidence>
<dbReference type="GO" id="GO:0016020">
    <property type="term" value="C:membrane"/>
    <property type="evidence" value="ECO:0007669"/>
    <property type="project" value="UniProtKB-SubCell"/>
</dbReference>
<feature type="transmembrane region" description="Helical" evidence="6">
    <location>
        <begin position="200"/>
        <end position="225"/>
    </location>
</feature>
<feature type="transmembrane region" description="Helical" evidence="6">
    <location>
        <begin position="156"/>
        <end position="179"/>
    </location>
</feature>
<evidence type="ECO:0000313" key="8">
    <source>
        <dbReference type="EMBL" id="SDM27398.1"/>
    </source>
</evidence>
<feature type="transmembrane region" description="Helical" evidence="6">
    <location>
        <begin position="124"/>
        <end position="150"/>
    </location>
</feature>
<dbReference type="InterPro" id="IPR003834">
    <property type="entry name" value="Cyt_c_assmbl_TM_dom"/>
</dbReference>
<accession>A0A1G9RVT5</accession>
<dbReference type="InterPro" id="IPR051790">
    <property type="entry name" value="Cytochrome_c-biogenesis_DsbD"/>
</dbReference>
<organism evidence="8 9">
    <name type="scientific">Actinomyces ruminicola</name>
    <dbReference type="NCBI Taxonomy" id="332524"/>
    <lineage>
        <taxon>Bacteria</taxon>
        <taxon>Bacillati</taxon>
        <taxon>Actinomycetota</taxon>
        <taxon>Actinomycetes</taxon>
        <taxon>Actinomycetales</taxon>
        <taxon>Actinomycetaceae</taxon>
        <taxon>Actinomyces</taxon>
    </lineage>
</organism>
<feature type="domain" description="Cytochrome C biogenesis protein transmembrane" evidence="7">
    <location>
        <begin position="5"/>
        <end position="192"/>
    </location>
</feature>
<dbReference type="PANTHER" id="PTHR31272:SF4">
    <property type="entry name" value="CYTOCHROME C-TYPE BIOGENESIS PROTEIN HI_1454-RELATED"/>
    <property type="match status" value="1"/>
</dbReference>
<evidence type="ECO:0000313" key="9">
    <source>
        <dbReference type="Proteomes" id="UP000199671"/>
    </source>
</evidence>
<comment type="subcellular location">
    <subcellularLocation>
        <location evidence="1">Membrane</location>
        <topology evidence="1">Multi-pass membrane protein</topology>
    </subcellularLocation>
</comment>
<dbReference type="OrthoDB" id="9803065at2"/>
<dbReference type="AlphaFoldDB" id="A0A1G9RVT5"/>
<dbReference type="EMBL" id="FNHU01000001">
    <property type="protein sequence ID" value="SDM27398.1"/>
    <property type="molecule type" value="Genomic_DNA"/>
</dbReference>
<dbReference type="GO" id="GO:0017004">
    <property type="term" value="P:cytochrome complex assembly"/>
    <property type="evidence" value="ECO:0007669"/>
    <property type="project" value="InterPro"/>
</dbReference>
<evidence type="ECO:0000256" key="3">
    <source>
        <dbReference type="ARBA" id="ARBA00022692"/>
    </source>
</evidence>
<feature type="transmembrane region" description="Helical" evidence="6">
    <location>
        <begin position="45"/>
        <end position="67"/>
    </location>
</feature>
<name>A0A1G9RVT5_9ACTO</name>
<feature type="transmembrane region" description="Helical" evidence="6">
    <location>
        <begin position="79"/>
        <end position="103"/>
    </location>
</feature>
<dbReference type="Pfam" id="PF02683">
    <property type="entry name" value="DsbD_TM"/>
    <property type="match status" value="1"/>
</dbReference>
<evidence type="ECO:0000256" key="6">
    <source>
        <dbReference type="SAM" id="Phobius"/>
    </source>
</evidence>
<keyword evidence="3 6" id="KW-0812">Transmembrane</keyword>
<evidence type="ECO:0000256" key="4">
    <source>
        <dbReference type="ARBA" id="ARBA00022989"/>
    </source>
</evidence>
<feature type="transmembrane region" description="Helical" evidence="6">
    <location>
        <begin position="6"/>
        <end position="33"/>
    </location>
</feature>
<sequence length="230" mass="23284">MEPTLPVALLAGLVSFASPCFLPIVPAFVGQLVGVDAGRVHRRAALANSVSFVLGFSVVFIALWASLGLLGRSLGPYAVHARMAGGAVLVLMGLHVAGILTLRPFDTLVRATGPADAAGSPLRAALMGVAFGAGWTPCIGPILGGILALATASPTAWSGIALMAAYCLGLGIPIVAVALGSAQVTRRFDWFRRHHVGVSLVSGGVLVVIGLLMIAGLLGRLSALIPALGL</sequence>
<evidence type="ECO:0000256" key="2">
    <source>
        <dbReference type="ARBA" id="ARBA00006143"/>
    </source>
</evidence>
<evidence type="ECO:0000256" key="1">
    <source>
        <dbReference type="ARBA" id="ARBA00004141"/>
    </source>
</evidence>
<dbReference type="PANTHER" id="PTHR31272">
    <property type="entry name" value="CYTOCHROME C-TYPE BIOGENESIS PROTEIN HI_1454-RELATED"/>
    <property type="match status" value="1"/>
</dbReference>
<gene>
    <name evidence="8" type="ORF">SAMN04487766_101175</name>
</gene>
<protein>
    <submittedName>
        <fullName evidence="8">Cytochrome c-type biogenesis protein</fullName>
    </submittedName>
</protein>
<proteinExistence type="inferred from homology"/>
<evidence type="ECO:0000259" key="7">
    <source>
        <dbReference type="Pfam" id="PF02683"/>
    </source>
</evidence>
<reference evidence="8 9" key="1">
    <citation type="submission" date="2016-10" db="EMBL/GenBank/DDBJ databases">
        <authorList>
            <person name="de Groot N.N."/>
        </authorList>
    </citation>
    <scope>NUCLEOTIDE SEQUENCE [LARGE SCALE GENOMIC DNA]</scope>
    <source>
        <strain evidence="8 9">KPR-7B</strain>
    </source>
</reference>
<dbReference type="RefSeq" id="WP_092607431.1">
    <property type="nucleotide sequence ID" value="NZ_FNHU01000001.1"/>
</dbReference>
<comment type="similarity">
    <text evidence="2">Belongs to the DsbD family.</text>
</comment>
<dbReference type="Proteomes" id="UP000199671">
    <property type="component" value="Unassembled WGS sequence"/>
</dbReference>
<keyword evidence="4 6" id="KW-1133">Transmembrane helix</keyword>